<evidence type="ECO:0000259" key="1">
    <source>
        <dbReference type="PROSITE" id="PS50181"/>
    </source>
</evidence>
<feature type="domain" description="F-box" evidence="1">
    <location>
        <begin position="2"/>
        <end position="48"/>
    </location>
</feature>
<dbReference type="InterPro" id="IPR036047">
    <property type="entry name" value="F-box-like_dom_sf"/>
</dbReference>
<accession>A0A067SZ82</accession>
<gene>
    <name evidence="2" type="ORF">GALMADRAFT_247460</name>
</gene>
<proteinExistence type="predicted"/>
<organism evidence="2 3">
    <name type="scientific">Galerina marginata (strain CBS 339.88)</name>
    <dbReference type="NCBI Taxonomy" id="685588"/>
    <lineage>
        <taxon>Eukaryota</taxon>
        <taxon>Fungi</taxon>
        <taxon>Dikarya</taxon>
        <taxon>Basidiomycota</taxon>
        <taxon>Agaricomycotina</taxon>
        <taxon>Agaricomycetes</taxon>
        <taxon>Agaricomycetidae</taxon>
        <taxon>Agaricales</taxon>
        <taxon>Agaricineae</taxon>
        <taxon>Strophariaceae</taxon>
        <taxon>Galerina</taxon>
    </lineage>
</organism>
<dbReference type="InterPro" id="IPR001810">
    <property type="entry name" value="F-box_dom"/>
</dbReference>
<name>A0A067SZ82_GALM3</name>
<dbReference type="AlphaFoldDB" id="A0A067SZ82"/>
<sequence length="489" mass="55410">MPLALAQLPPDIILLICIHLHPKDLLSFIQTCRVVHALASTDYVWHHVNNDLPLDGVDTRLTSISGPEIKSRVMRALRLDNQWRRPGSRISRIRKINTQATVVQMRTLGRDWLLISSRAAASSISLSVWRLDMCSSCTSDMSVIPSSRVISFEPMRAFQFEASFQEDKYTALICILGGSPTVPHKGQLSIYHLNLKGHESQDNPLGAPFVMNKWTLEHSGLVYYAQISGPIVAAAIVRILDASYNHQILLFNTKTNITVRIGSPDITNFECGRMQFKIYSRHIVIVGVYKGRIKVHVRELPREIFSTRAIPQPLDEEMIPTTSWESVIVDYETPKIRTPEISITSEPIYYSSLESFTVMANYFPLSETENGIVNVYHFPIDVSKHGLKFTDWGPTYSFATPPNVSLDPACIGKTGYRAVWLSHQWEIDDFRLLKASFPINGEPHFVEPLQPPEMPLPFEPHTCRSLYFEEATGRLFVGVHTGEIYLLEF</sequence>
<dbReference type="STRING" id="685588.A0A067SZ82"/>
<protein>
    <recommendedName>
        <fullName evidence="1">F-box domain-containing protein</fullName>
    </recommendedName>
</protein>
<evidence type="ECO:0000313" key="3">
    <source>
        <dbReference type="Proteomes" id="UP000027222"/>
    </source>
</evidence>
<dbReference type="EMBL" id="KL142379">
    <property type="protein sequence ID" value="KDR76201.1"/>
    <property type="molecule type" value="Genomic_DNA"/>
</dbReference>
<dbReference type="Proteomes" id="UP000027222">
    <property type="component" value="Unassembled WGS sequence"/>
</dbReference>
<dbReference type="OrthoDB" id="424465at2759"/>
<dbReference type="HOGENOM" id="CLU_028039_0_0_1"/>
<dbReference type="Pfam" id="PF12937">
    <property type="entry name" value="F-box-like"/>
    <property type="match status" value="1"/>
</dbReference>
<reference evidence="3" key="1">
    <citation type="journal article" date="2014" name="Proc. Natl. Acad. Sci. U.S.A.">
        <title>Extensive sampling of basidiomycete genomes demonstrates inadequacy of the white-rot/brown-rot paradigm for wood decay fungi.</title>
        <authorList>
            <person name="Riley R."/>
            <person name="Salamov A.A."/>
            <person name="Brown D.W."/>
            <person name="Nagy L.G."/>
            <person name="Floudas D."/>
            <person name="Held B.W."/>
            <person name="Levasseur A."/>
            <person name="Lombard V."/>
            <person name="Morin E."/>
            <person name="Otillar R."/>
            <person name="Lindquist E.A."/>
            <person name="Sun H."/>
            <person name="LaButti K.M."/>
            <person name="Schmutz J."/>
            <person name="Jabbour D."/>
            <person name="Luo H."/>
            <person name="Baker S.E."/>
            <person name="Pisabarro A.G."/>
            <person name="Walton J.D."/>
            <person name="Blanchette R.A."/>
            <person name="Henrissat B."/>
            <person name="Martin F."/>
            <person name="Cullen D."/>
            <person name="Hibbett D.S."/>
            <person name="Grigoriev I.V."/>
        </authorList>
    </citation>
    <scope>NUCLEOTIDE SEQUENCE [LARGE SCALE GENOMIC DNA]</scope>
    <source>
        <strain evidence="3">CBS 339.88</strain>
    </source>
</reference>
<keyword evidence="3" id="KW-1185">Reference proteome</keyword>
<dbReference type="Gene3D" id="1.20.1280.50">
    <property type="match status" value="1"/>
</dbReference>
<dbReference type="PROSITE" id="PS50181">
    <property type="entry name" value="FBOX"/>
    <property type="match status" value="1"/>
</dbReference>
<dbReference type="SUPFAM" id="SSF81383">
    <property type="entry name" value="F-box domain"/>
    <property type="match status" value="1"/>
</dbReference>
<evidence type="ECO:0000313" key="2">
    <source>
        <dbReference type="EMBL" id="KDR76201.1"/>
    </source>
</evidence>